<evidence type="ECO:0000313" key="7">
    <source>
        <dbReference type="Proteomes" id="UP001624684"/>
    </source>
</evidence>
<evidence type="ECO:0000313" key="6">
    <source>
        <dbReference type="EMBL" id="MFL1732543.1"/>
    </source>
</evidence>
<evidence type="ECO:0000256" key="5">
    <source>
        <dbReference type="ARBA" id="ARBA00023284"/>
    </source>
</evidence>
<dbReference type="InterPro" id="IPR000397">
    <property type="entry name" value="Heat_shock_Hsp33"/>
</dbReference>
<dbReference type="PANTHER" id="PTHR30111:SF1">
    <property type="entry name" value="33 KDA CHAPERONIN"/>
    <property type="match status" value="1"/>
</dbReference>
<dbReference type="Gene3D" id="3.55.30.10">
    <property type="entry name" value="Hsp33 domain"/>
    <property type="match status" value="1"/>
</dbReference>
<dbReference type="InterPro" id="IPR016154">
    <property type="entry name" value="Heat_shock_Hsp33_C"/>
</dbReference>
<proteinExistence type="predicted"/>
<dbReference type="Pfam" id="PF01430">
    <property type="entry name" value="HSP33"/>
    <property type="match status" value="1"/>
</dbReference>
<keyword evidence="4" id="KW-0143">Chaperone</keyword>
<gene>
    <name evidence="6" type="ORF">ACJHVH_05985</name>
</gene>
<dbReference type="EMBL" id="JBJJXE010000008">
    <property type="protein sequence ID" value="MFL1732543.1"/>
    <property type="molecule type" value="Genomic_DNA"/>
</dbReference>
<reference evidence="6 7" key="1">
    <citation type="submission" date="2024-11" db="EMBL/GenBank/DDBJ databases">
        <title>First Report of Moraxella oculi in Brazil in an Infectious Bovine Keratoconjunctivitis Outbreak.</title>
        <authorList>
            <person name="Carvalho C.V."/>
            <person name="Domingues R."/>
            <person name="Coutinho C."/>
            <person name="Honorio N.T.B.S."/>
            <person name="Faza D.R.L.R."/>
            <person name="Carvalho W.A."/>
            <person name="Machado A.B.F."/>
            <person name="Martins M.F."/>
            <person name="Gaspar E.B."/>
        </authorList>
    </citation>
    <scope>NUCLEOTIDE SEQUENCE [LARGE SCALE GENOMIC DNA]</scope>
    <source>
        <strain evidence="6 7">2117LE</strain>
    </source>
</reference>
<keyword evidence="2" id="KW-0862">Zinc</keyword>
<evidence type="ECO:0000256" key="3">
    <source>
        <dbReference type="ARBA" id="ARBA00023157"/>
    </source>
</evidence>
<keyword evidence="3" id="KW-1015">Disulfide bond</keyword>
<dbReference type="CDD" id="cd00498">
    <property type="entry name" value="Hsp33"/>
    <property type="match status" value="1"/>
</dbReference>
<organism evidence="6 7">
    <name type="scientific">Moraxella oculi</name>
    <dbReference type="NCBI Taxonomy" id="2940516"/>
    <lineage>
        <taxon>Bacteria</taxon>
        <taxon>Pseudomonadati</taxon>
        <taxon>Pseudomonadota</taxon>
        <taxon>Gammaproteobacteria</taxon>
        <taxon>Moraxellales</taxon>
        <taxon>Moraxellaceae</taxon>
        <taxon>Moraxella</taxon>
    </lineage>
</organism>
<evidence type="ECO:0000256" key="2">
    <source>
        <dbReference type="ARBA" id="ARBA00022833"/>
    </source>
</evidence>
<dbReference type="Gene3D" id="3.90.1280.10">
    <property type="entry name" value="HSP33 redox switch-like"/>
    <property type="match status" value="1"/>
</dbReference>
<sequence>MISVQQPDQYRQRFFIENSPVRGDVVRLTKAYQTVITKKNYPNAIKALLGEMLVAASLLIGTLKINGRLSIQLHSSDDSMPLSWAMAECDHAGQVRALASFRDDDAWQTITTSRQAFSKLGQGVLFISIHPEQGEAYQGIVERVSDDLAECLAHYQKQSAQIPTLLKIATDDQAAGGMLVQLLPQSDQDREDDPDLWERMKALTATIRADELTELGANEILYRLYHEEEVVIPEVVPLEFGCTCSVDKSEAAILQLGHEEAMRALEVHGGRLSLDCGFCGASYDFDEKAIHTLFS</sequence>
<dbReference type="Gene3D" id="1.10.287.480">
    <property type="entry name" value="helix hairpin bin"/>
    <property type="match status" value="1"/>
</dbReference>
<name>A0ABW8U5Z0_9GAMM</name>
<protein>
    <submittedName>
        <fullName evidence="6">Hsp33 family molecular chaperone HslO</fullName>
    </submittedName>
</protein>
<keyword evidence="7" id="KW-1185">Reference proteome</keyword>
<evidence type="ECO:0000256" key="4">
    <source>
        <dbReference type="ARBA" id="ARBA00023186"/>
    </source>
</evidence>
<dbReference type="InterPro" id="IPR016153">
    <property type="entry name" value="Heat_shock_Hsp33_N"/>
</dbReference>
<comment type="caution">
    <text evidence="6">The sequence shown here is derived from an EMBL/GenBank/DDBJ whole genome shotgun (WGS) entry which is preliminary data.</text>
</comment>
<evidence type="ECO:0000256" key="1">
    <source>
        <dbReference type="ARBA" id="ARBA00022490"/>
    </source>
</evidence>
<dbReference type="SUPFAM" id="SSF64397">
    <property type="entry name" value="Hsp33 domain"/>
    <property type="match status" value="1"/>
</dbReference>
<dbReference type="SUPFAM" id="SSF118352">
    <property type="entry name" value="HSP33 redox switch-like"/>
    <property type="match status" value="1"/>
</dbReference>
<accession>A0ABW8U5Z0</accession>
<dbReference type="Proteomes" id="UP001624684">
    <property type="component" value="Unassembled WGS sequence"/>
</dbReference>
<dbReference type="RefSeq" id="WP_407069133.1">
    <property type="nucleotide sequence ID" value="NZ_JBJJXE010000008.1"/>
</dbReference>
<keyword evidence="5" id="KW-0676">Redox-active center</keyword>
<dbReference type="PANTHER" id="PTHR30111">
    <property type="entry name" value="33 KDA CHAPERONIN"/>
    <property type="match status" value="1"/>
</dbReference>
<dbReference type="PIRSF" id="PIRSF005261">
    <property type="entry name" value="Heat_shock_Hsp33"/>
    <property type="match status" value="1"/>
</dbReference>
<keyword evidence="1" id="KW-0963">Cytoplasm</keyword>
<dbReference type="InterPro" id="IPR023212">
    <property type="entry name" value="Hsp33_helix_hairpin_bin_dom_sf"/>
</dbReference>